<dbReference type="SUPFAM" id="SSF55347">
    <property type="entry name" value="Glyceraldehyde-3-phosphate dehydrogenase-like, C-terminal domain"/>
    <property type="match status" value="1"/>
</dbReference>
<evidence type="ECO:0000256" key="1">
    <source>
        <dbReference type="ARBA" id="ARBA00010928"/>
    </source>
</evidence>
<dbReference type="EMBL" id="CP120997">
    <property type="protein sequence ID" value="WLQ37558.1"/>
    <property type="molecule type" value="Genomic_DNA"/>
</dbReference>
<evidence type="ECO:0000259" key="4">
    <source>
        <dbReference type="Pfam" id="PF22725"/>
    </source>
</evidence>
<accession>A0ABY9HUA2</accession>
<protein>
    <submittedName>
        <fullName evidence="5">Gfo/Idh/MocA family oxidoreductase</fullName>
    </submittedName>
</protein>
<dbReference type="PANTHER" id="PTHR42840:SF3">
    <property type="entry name" value="BINDING ROSSMANN FOLD OXIDOREDUCTASE, PUTATIVE (AFU_ORTHOLOGUE AFUA_2G10240)-RELATED"/>
    <property type="match status" value="1"/>
</dbReference>
<feature type="domain" description="Gfo/Idh/MocA-like oxidoreductase N-terminal" evidence="3">
    <location>
        <begin position="1"/>
        <end position="118"/>
    </location>
</feature>
<keyword evidence="6" id="KW-1185">Reference proteome</keyword>
<dbReference type="Pfam" id="PF01408">
    <property type="entry name" value="GFO_IDH_MocA"/>
    <property type="match status" value="1"/>
</dbReference>
<dbReference type="Gene3D" id="3.30.360.10">
    <property type="entry name" value="Dihydrodipicolinate Reductase, domain 2"/>
    <property type="match status" value="1"/>
</dbReference>
<dbReference type="Gene3D" id="3.40.50.720">
    <property type="entry name" value="NAD(P)-binding Rossmann-like Domain"/>
    <property type="match status" value="1"/>
</dbReference>
<proteinExistence type="inferred from homology"/>
<organism evidence="5 6">
    <name type="scientific">Streptomyces castrisilvae</name>
    <dbReference type="NCBI Taxonomy" id="3033811"/>
    <lineage>
        <taxon>Bacteria</taxon>
        <taxon>Bacillati</taxon>
        <taxon>Actinomycetota</taxon>
        <taxon>Actinomycetes</taxon>
        <taxon>Kitasatosporales</taxon>
        <taxon>Streptomycetaceae</taxon>
        <taxon>Streptomyces</taxon>
    </lineage>
</organism>
<sequence length="335" mass="34242">MRIGLIGTGRIGAFHAEALTALPAVDRLVLHDAVEQQARELAGKLGAEHAGDLDAMLASGLDGVVIAAPTAAHADLVRAAAAAGVPVFCEKPIAATLAGTRVLLTDLAACGVPLQVGFQRRFDAGYAALRDAVAAGELGRLHIVRACTADPAPPSAGYLRLSGGIFRDCAVHDFDIVRWVTGREVVEVSATGANRGDASFAAADDVDTAVAVLTLDDGTLVSCTATRYNGAGYDVRMEVAGSLGTLATGFDARTPLRTTAGGPPPGPARHDGFLSRFRAAYVAELTAFTEVAAGLRPSPCTGADALAALLVAEAADRSRRTGRPVRVEEAGPEAG</sequence>
<gene>
    <name evidence="5" type="ORF">P8A18_30800</name>
</gene>
<keyword evidence="2" id="KW-0560">Oxidoreductase</keyword>
<dbReference type="Pfam" id="PF22725">
    <property type="entry name" value="GFO_IDH_MocA_C3"/>
    <property type="match status" value="1"/>
</dbReference>
<feature type="domain" description="GFO/IDH/MocA-like oxidoreductase" evidence="4">
    <location>
        <begin position="126"/>
        <end position="246"/>
    </location>
</feature>
<dbReference type="RefSeq" id="WP_306059864.1">
    <property type="nucleotide sequence ID" value="NZ_CP120997.1"/>
</dbReference>
<dbReference type="InterPro" id="IPR055170">
    <property type="entry name" value="GFO_IDH_MocA-like_dom"/>
</dbReference>
<reference evidence="5 6" key="1">
    <citation type="submission" date="2023-03" db="EMBL/GenBank/DDBJ databases">
        <title>Isolation and description of six Streptomyces strains from soil environments, able to metabolize different microbial glucans.</title>
        <authorList>
            <person name="Widen T."/>
            <person name="Larsbrink J."/>
        </authorList>
    </citation>
    <scope>NUCLEOTIDE SEQUENCE [LARGE SCALE GENOMIC DNA]</scope>
    <source>
        <strain evidence="5 6">Mut1</strain>
    </source>
</reference>
<dbReference type="InterPro" id="IPR036291">
    <property type="entry name" value="NAD(P)-bd_dom_sf"/>
</dbReference>
<comment type="similarity">
    <text evidence="1">Belongs to the Gfo/Idh/MocA family.</text>
</comment>
<evidence type="ECO:0000313" key="5">
    <source>
        <dbReference type="EMBL" id="WLQ37558.1"/>
    </source>
</evidence>
<dbReference type="PANTHER" id="PTHR42840">
    <property type="entry name" value="NAD(P)-BINDING ROSSMANN-FOLD SUPERFAMILY PROTEIN-RELATED"/>
    <property type="match status" value="1"/>
</dbReference>
<evidence type="ECO:0000256" key="2">
    <source>
        <dbReference type="ARBA" id="ARBA00023002"/>
    </source>
</evidence>
<evidence type="ECO:0000259" key="3">
    <source>
        <dbReference type="Pfam" id="PF01408"/>
    </source>
</evidence>
<dbReference type="SUPFAM" id="SSF51735">
    <property type="entry name" value="NAD(P)-binding Rossmann-fold domains"/>
    <property type="match status" value="1"/>
</dbReference>
<dbReference type="InterPro" id="IPR000683">
    <property type="entry name" value="Gfo/Idh/MocA-like_OxRdtase_N"/>
</dbReference>
<dbReference type="Proteomes" id="UP001239522">
    <property type="component" value="Chromosome"/>
</dbReference>
<evidence type="ECO:0000313" key="6">
    <source>
        <dbReference type="Proteomes" id="UP001239522"/>
    </source>
</evidence>
<name>A0ABY9HUA2_9ACTN</name>